<sequence>MASPRSAGLIAVVMVVTSLVGEASSAKAEARVAIGATNEAGTERQGADKEPTTLLELRRQAQKATADIEAATKALVNRQKALEESQKKLAAKLNQLQEANRELAKMREPLAELVQSLYQVPTIGGLSTFMSGNEQASLRAMSDATHLVAARNQVLEESGKAFQERERLAAEAQELRAANLLQEAQLNAEIDTLRKRSQKLVKNLTAALQKAGVRLNKQARTTGCNPSLVPTAAQYPNGLLPQAYLCPLPNTKGHQLRADAAIAFAAMNEAYRKRFGRPLCVTSSYRSLGAQQAVYYQRPGLAAIPGKSNHGFGLAVDLCGGVEVFRSPQFNWMEANGKKFGFIHPDWAYRSPFEPWHWEYDPELGAKL</sequence>
<dbReference type="PANTHER" id="PTHR34385">
    <property type="entry name" value="D-ALANYL-D-ALANINE CARBOXYPEPTIDASE"/>
    <property type="match status" value="1"/>
</dbReference>
<dbReference type="Pfam" id="PF02557">
    <property type="entry name" value="VanY"/>
    <property type="match status" value="1"/>
</dbReference>
<dbReference type="InterPro" id="IPR009045">
    <property type="entry name" value="Zn_M74/Hedgehog-like"/>
</dbReference>
<dbReference type="InterPro" id="IPR003709">
    <property type="entry name" value="VanY-like_core_dom"/>
</dbReference>
<name>A0A543ISH2_9ACTN</name>
<keyword evidence="1" id="KW-0175">Coiled coil</keyword>
<dbReference type="GO" id="GO:0006508">
    <property type="term" value="P:proteolysis"/>
    <property type="evidence" value="ECO:0007669"/>
    <property type="project" value="InterPro"/>
</dbReference>
<feature type="domain" description="D-alanyl-D-alanine carboxypeptidase-like core" evidence="2">
    <location>
        <begin position="254"/>
        <end position="362"/>
    </location>
</feature>
<feature type="coiled-coil region" evidence="1">
    <location>
        <begin position="165"/>
        <end position="210"/>
    </location>
</feature>
<dbReference type="Proteomes" id="UP000319213">
    <property type="component" value="Unassembled WGS sequence"/>
</dbReference>
<dbReference type="CDD" id="cd14814">
    <property type="entry name" value="Peptidase_M15"/>
    <property type="match status" value="1"/>
</dbReference>
<keyword evidence="3" id="KW-0645">Protease</keyword>
<proteinExistence type="predicted"/>
<dbReference type="PANTHER" id="PTHR34385:SF1">
    <property type="entry name" value="PEPTIDOGLYCAN L-ALANYL-D-GLUTAMATE ENDOPEPTIDASE CWLK"/>
    <property type="match status" value="1"/>
</dbReference>
<accession>A0A543ISH2</accession>
<keyword evidence="3" id="KW-0121">Carboxypeptidase</keyword>
<gene>
    <name evidence="3" type="ORF">FHX40_0179</name>
</gene>
<dbReference type="InterPro" id="IPR052179">
    <property type="entry name" value="DD-CPase-like"/>
</dbReference>
<reference evidence="3 4" key="1">
    <citation type="submission" date="2019-06" db="EMBL/GenBank/DDBJ databases">
        <title>Sequencing the genomes of 1000 actinobacteria strains.</title>
        <authorList>
            <person name="Klenk H.-P."/>
        </authorList>
    </citation>
    <scope>NUCLEOTIDE SEQUENCE [LARGE SCALE GENOMIC DNA]</scope>
    <source>
        <strain evidence="3 4">DSM 43186</strain>
    </source>
</reference>
<organism evidence="3 4">
    <name type="scientific">Thermopolyspora flexuosa</name>
    <dbReference type="NCBI Taxonomy" id="103836"/>
    <lineage>
        <taxon>Bacteria</taxon>
        <taxon>Bacillati</taxon>
        <taxon>Actinomycetota</taxon>
        <taxon>Actinomycetes</taxon>
        <taxon>Streptosporangiales</taxon>
        <taxon>Streptosporangiaceae</taxon>
        <taxon>Thermopolyspora</taxon>
    </lineage>
</organism>
<keyword evidence="3" id="KW-0378">Hydrolase</keyword>
<keyword evidence="4" id="KW-1185">Reference proteome</keyword>
<dbReference type="Gene3D" id="3.30.1380.10">
    <property type="match status" value="1"/>
</dbReference>
<feature type="coiled-coil region" evidence="1">
    <location>
        <begin position="54"/>
        <end position="116"/>
    </location>
</feature>
<evidence type="ECO:0000313" key="4">
    <source>
        <dbReference type="Proteomes" id="UP000319213"/>
    </source>
</evidence>
<dbReference type="RefSeq" id="WP_142257834.1">
    <property type="nucleotide sequence ID" value="NZ_BMPV01000004.1"/>
</dbReference>
<dbReference type="GO" id="GO:0004180">
    <property type="term" value="F:carboxypeptidase activity"/>
    <property type="evidence" value="ECO:0007669"/>
    <property type="project" value="UniProtKB-KW"/>
</dbReference>
<evidence type="ECO:0000313" key="3">
    <source>
        <dbReference type="EMBL" id="TQM73534.1"/>
    </source>
</evidence>
<comment type="caution">
    <text evidence="3">The sequence shown here is derived from an EMBL/GenBank/DDBJ whole genome shotgun (WGS) entry which is preliminary data.</text>
</comment>
<dbReference type="OrthoDB" id="5496837at2"/>
<dbReference type="AlphaFoldDB" id="A0A543ISH2"/>
<dbReference type="SUPFAM" id="SSF55166">
    <property type="entry name" value="Hedgehog/DD-peptidase"/>
    <property type="match status" value="1"/>
</dbReference>
<protein>
    <submittedName>
        <fullName evidence="3">D-alanyl-D-alanine carboxypeptidase-like protein</fullName>
    </submittedName>
</protein>
<evidence type="ECO:0000259" key="2">
    <source>
        <dbReference type="Pfam" id="PF02557"/>
    </source>
</evidence>
<evidence type="ECO:0000256" key="1">
    <source>
        <dbReference type="SAM" id="Coils"/>
    </source>
</evidence>
<dbReference type="EMBL" id="VFPQ01000001">
    <property type="protein sequence ID" value="TQM73534.1"/>
    <property type="molecule type" value="Genomic_DNA"/>
</dbReference>